<proteinExistence type="inferred from homology"/>
<dbReference type="Gene3D" id="3.40.50.300">
    <property type="entry name" value="P-loop containing nucleotide triphosphate hydrolases"/>
    <property type="match status" value="1"/>
</dbReference>
<keyword evidence="6 9" id="KW-0067">ATP-binding</keyword>
<gene>
    <name evidence="9" type="ORF">QQA45_02055</name>
</gene>
<dbReference type="InterPro" id="IPR050388">
    <property type="entry name" value="ABC_Ni/Peptide_Import"/>
</dbReference>
<dbReference type="PROSITE" id="PS50893">
    <property type="entry name" value="ABC_TRANSPORTER_2"/>
    <property type="match status" value="1"/>
</dbReference>
<comment type="subcellular location">
    <subcellularLocation>
        <location evidence="1">Cell membrane</location>
        <topology evidence="1">Peripheral membrane protein</topology>
    </subcellularLocation>
</comment>
<evidence type="ECO:0000256" key="3">
    <source>
        <dbReference type="ARBA" id="ARBA00022448"/>
    </source>
</evidence>
<evidence type="ECO:0000256" key="5">
    <source>
        <dbReference type="ARBA" id="ARBA00022741"/>
    </source>
</evidence>
<evidence type="ECO:0000256" key="1">
    <source>
        <dbReference type="ARBA" id="ARBA00004202"/>
    </source>
</evidence>
<keyword evidence="4" id="KW-1003">Cell membrane</keyword>
<feature type="domain" description="ABC transporter" evidence="8">
    <location>
        <begin position="4"/>
        <end position="229"/>
    </location>
</feature>
<keyword evidence="7" id="KW-0472">Membrane</keyword>
<dbReference type="InterPro" id="IPR027417">
    <property type="entry name" value="P-loop_NTPase"/>
</dbReference>
<dbReference type="RefSeq" id="WP_285152670.1">
    <property type="nucleotide sequence ID" value="NZ_JASSPP010000002.1"/>
</dbReference>
<dbReference type="SUPFAM" id="SSF52540">
    <property type="entry name" value="P-loop containing nucleoside triphosphate hydrolases"/>
    <property type="match status" value="1"/>
</dbReference>
<dbReference type="SMART" id="SM00382">
    <property type="entry name" value="AAA"/>
    <property type="match status" value="1"/>
</dbReference>
<evidence type="ECO:0000313" key="9">
    <source>
        <dbReference type="EMBL" id="MDK9580303.1"/>
    </source>
</evidence>
<evidence type="ECO:0000256" key="2">
    <source>
        <dbReference type="ARBA" id="ARBA00005417"/>
    </source>
</evidence>
<dbReference type="PROSITE" id="PS00211">
    <property type="entry name" value="ABC_TRANSPORTER_1"/>
    <property type="match status" value="1"/>
</dbReference>
<dbReference type="InterPro" id="IPR003439">
    <property type="entry name" value="ABC_transporter-like_ATP-bd"/>
</dbReference>
<dbReference type="GO" id="GO:0005524">
    <property type="term" value="F:ATP binding"/>
    <property type="evidence" value="ECO:0007669"/>
    <property type="project" value="UniProtKB-KW"/>
</dbReference>
<dbReference type="InterPro" id="IPR017871">
    <property type="entry name" value="ABC_transporter-like_CS"/>
</dbReference>
<evidence type="ECO:0000313" key="10">
    <source>
        <dbReference type="Proteomes" id="UP001225134"/>
    </source>
</evidence>
<evidence type="ECO:0000259" key="8">
    <source>
        <dbReference type="PROSITE" id="PS50893"/>
    </source>
</evidence>
<evidence type="ECO:0000256" key="7">
    <source>
        <dbReference type="ARBA" id="ARBA00023136"/>
    </source>
</evidence>
<reference evidence="9 10" key="1">
    <citation type="submission" date="2023-06" db="EMBL/GenBank/DDBJ databases">
        <title>Antibody response to the Sneathia vaginalis cytopathogenic toxin A during pregnancy.</title>
        <authorList>
            <person name="Mccoy Z.T."/>
            <person name="Serrano M.G."/>
            <person name="Spaine K."/>
            <person name="Edwards D.J."/>
            <person name="Buck G.A."/>
            <person name="Jefferson K."/>
        </authorList>
    </citation>
    <scope>NUCLEOTIDE SEQUENCE [LARGE SCALE GENOMIC DNA]</scope>
    <source>
        <strain evidence="9 10">CCUG 42621</strain>
    </source>
</reference>
<comment type="caution">
    <text evidence="9">The sequence shown here is derived from an EMBL/GenBank/DDBJ whole genome shotgun (WGS) entry which is preliminary data.</text>
</comment>
<sequence length="240" mass="27432">MEELEIENLNVTIDSEHLLKNICIKINKNEVVGILGESGSGKTLTTKFMLNILPEKAIVSYDKYIKNTSIGAIFQNAFIVFNPTIKLGRQLKHLYRSHYNTLKGFDEKIEEIFKQVGLDKKDFLKKYSFECSGGERQRLAIAGALIGNPGILIADEVTTALDTDTKNEVLNLLNKIREKTSIIYISHEVNTMRNFVDRIYVVYKGEIIEENSTKEIFENPKQEYTKKLVELANKYSDDLN</sequence>
<dbReference type="PANTHER" id="PTHR43297">
    <property type="entry name" value="OLIGOPEPTIDE TRANSPORT ATP-BINDING PROTEIN APPD"/>
    <property type="match status" value="1"/>
</dbReference>
<dbReference type="Proteomes" id="UP001225134">
    <property type="component" value="Unassembled WGS sequence"/>
</dbReference>
<keyword evidence="5" id="KW-0547">Nucleotide-binding</keyword>
<dbReference type="EMBL" id="JASSPP010000002">
    <property type="protein sequence ID" value="MDK9580303.1"/>
    <property type="molecule type" value="Genomic_DNA"/>
</dbReference>
<evidence type="ECO:0000256" key="4">
    <source>
        <dbReference type="ARBA" id="ARBA00022475"/>
    </source>
</evidence>
<accession>A0ABT7HIF9</accession>
<keyword evidence="3" id="KW-0813">Transport</keyword>
<dbReference type="Pfam" id="PF00005">
    <property type="entry name" value="ABC_tran"/>
    <property type="match status" value="1"/>
</dbReference>
<dbReference type="PANTHER" id="PTHR43297:SF2">
    <property type="entry name" value="DIPEPTIDE TRANSPORT ATP-BINDING PROTEIN DPPD"/>
    <property type="match status" value="1"/>
</dbReference>
<protein>
    <submittedName>
        <fullName evidence="9">ATP-binding cassette domain-containing protein</fullName>
    </submittedName>
</protein>
<keyword evidence="10" id="KW-1185">Reference proteome</keyword>
<name>A0ABT7HIF9_9FUSO</name>
<organism evidence="9 10">
    <name type="scientific">Sneathia sanguinegens</name>
    <dbReference type="NCBI Taxonomy" id="40543"/>
    <lineage>
        <taxon>Bacteria</taxon>
        <taxon>Fusobacteriati</taxon>
        <taxon>Fusobacteriota</taxon>
        <taxon>Fusobacteriia</taxon>
        <taxon>Fusobacteriales</taxon>
        <taxon>Leptotrichiaceae</taxon>
        <taxon>Sneathia</taxon>
    </lineage>
</organism>
<comment type="similarity">
    <text evidence="2">Belongs to the ABC transporter superfamily.</text>
</comment>
<dbReference type="InterPro" id="IPR003593">
    <property type="entry name" value="AAA+_ATPase"/>
</dbReference>
<evidence type="ECO:0000256" key="6">
    <source>
        <dbReference type="ARBA" id="ARBA00022840"/>
    </source>
</evidence>